<dbReference type="Gene3D" id="1.20.1250.20">
    <property type="entry name" value="MFS general substrate transporter like domains"/>
    <property type="match status" value="1"/>
</dbReference>
<feature type="transmembrane region" description="Helical" evidence="4">
    <location>
        <begin position="344"/>
        <end position="363"/>
    </location>
</feature>
<feature type="transmembrane region" description="Helical" evidence="4">
    <location>
        <begin position="164"/>
        <end position="188"/>
    </location>
</feature>
<dbReference type="RefSeq" id="WP_007571344.1">
    <property type="nucleotide sequence ID" value="NZ_CABKNL010000008.1"/>
</dbReference>
<feature type="transmembrane region" description="Helical" evidence="4">
    <location>
        <begin position="7"/>
        <end position="29"/>
    </location>
</feature>
<dbReference type="InterPro" id="IPR052714">
    <property type="entry name" value="MFS_Exporter"/>
</dbReference>
<dbReference type="SUPFAM" id="SSF103473">
    <property type="entry name" value="MFS general substrate transporter"/>
    <property type="match status" value="1"/>
</dbReference>
<feature type="transmembrane region" description="Helical" evidence="4">
    <location>
        <begin position="256"/>
        <end position="274"/>
    </location>
</feature>
<protein>
    <submittedName>
        <fullName evidence="5">MFS transporter</fullName>
    </submittedName>
</protein>
<accession>A0A412GT50</accession>
<comment type="caution">
    <text evidence="5">The sequence shown here is derived from an EMBL/GenBank/DDBJ whole genome shotgun (WGS) entry which is preliminary data.</text>
</comment>
<dbReference type="EMBL" id="QRUU01000016">
    <property type="protein sequence ID" value="RGR97985.1"/>
    <property type="molecule type" value="Genomic_DNA"/>
</dbReference>
<feature type="transmembrane region" description="Helical" evidence="4">
    <location>
        <begin position="135"/>
        <end position="152"/>
    </location>
</feature>
<keyword evidence="3 4" id="KW-0472">Membrane</keyword>
<evidence type="ECO:0000313" key="5">
    <source>
        <dbReference type="EMBL" id="RGR97985.1"/>
    </source>
</evidence>
<gene>
    <name evidence="5" type="ORF">DWY20_05435</name>
</gene>
<proteinExistence type="predicted"/>
<dbReference type="PANTHER" id="PTHR23531:SF1">
    <property type="entry name" value="QUINOLENE RESISTANCE PROTEIN NORA"/>
    <property type="match status" value="1"/>
</dbReference>
<feature type="transmembrane region" description="Helical" evidence="4">
    <location>
        <begin position="280"/>
        <end position="300"/>
    </location>
</feature>
<sequence length="375" mass="41854">MLWNRNFSLLIAANILLYIAVYMLFPLIHRWMIQAWSCSELQAAGVTAVFGIALFLPGAFNNYLVDTFSRKNVCTRSIMLLALVGILYPYVSSVEMVVLLRILQGALFGIVLMATGSTLAIDVTPSNNRNAANRVFTWSSIVGMLSGIIIGIEGGNYLSFDTLLYFSAFLCAVAIVLVSMVTVCFRAPLDLPLCSFDRFILFRTLLPGINMMTVPMVLGMLFIMISNAFFYLCIGSGFLIYLLVRQVFTRPMNGRIQIFIGQLFTGAGLMLLCNADTGEYLYGAGLLVGIGVGFSIGQFLRMMILLPLHCERGTGYHTYQLLWETGVMLGIWISQYVRQAGNNNPYQVALGICVIGFLLYQVYIHRYFTKHYQTN</sequence>
<evidence type="ECO:0000256" key="1">
    <source>
        <dbReference type="ARBA" id="ARBA00022692"/>
    </source>
</evidence>
<name>A0A412GT50_9BACT</name>
<dbReference type="GO" id="GO:0022857">
    <property type="term" value="F:transmembrane transporter activity"/>
    <property type="evidence" value="ECO:0007669"/>
    <property type="project" value="InterPro"/>
</dbReference>
<keyword evidence="1 4" id="KW-0812">Transmembrane</keyword>
<dbReference type="PANTHER" id="PTHR23531">
    <property type="entry name" value="QUINOLENE RESISTANCE PROTEIN NORA"/>
    <property type="match status" value="1"/>
</dbReference>
<dbReference type="InterPro" id="IPR011701">
    <property type="entry name" value="MFS"/>
</dbReference>
<feature type="transmembrane region" description="Helical" evidence="4">
    <location>
        <begin position="200"/>
        <end position="222"/>
    </location>
</feature>
<feature type="transmembrane region" description="Helical" evidence="4">
    <location>
        <begin position="73"/>
        <end position="90"/>
    </location>
</feature>
<evidence type="ECO:0000313" key="6">
    <source>
        <dbReference type="Proteomes" id="UP000285864"/>
    </source>
</evidence>
<feature type="transmembrane region" description="Helical" evidence="4">
    <location>
        <begin position="228"/>
        <end position="244"/>
    </location>
</feature>
<evidence type="ECO:0000256" key="3">
    <source>
        <dbReference type="ARBA" id="ARBA00023136"/>
    </source>
</evidence>
<keyword evidence="2 4" id="KW-1133">Transmembrane helix</keyword>
<feature type="transmembrane region" description="Helical" evidence="4">
    <location>
        <begin position="41"/>
        <end position="61"/>
    </location>
</feature>
<dbReference type="Proteomes" id="UP000285864">
    <property type="component" value="Unassembled WGS sequence"/>
</dbReference>
<keyword evidence="6" id="KW-1185">Reference proteome</keyword>
<evidence type="ECO:0000256" key="2">
    <source>
        <dbReference type="ARBA" id="ARBA00022989"/>
    </source>
</evidence>
<reference evidence="5 6" key="1">
    <citation type="submission" date="2018-08" db="EMBL/GenBank/DDBJ databases">
        <title>A genome reference for cultivated species of the human gut microbiota.</title>
        <authorList>
            <person name="Zou Y."/>
            <person name="Xue W."/>
            <person name="Luo G."/>
        </authorList>
    </citation>
    <scope>NUCLEOTIDE SEQUENCE [LARGE SCALE GENOMIC DNA]</scope>
    <source>
        <strain evidence="5 6">AF24-2</strain>
    </source>
</reference>
<dbReference type="InterPro" id="IPR036259">
    <property type="entry name" value="MFS_trans_sf"/>
</dbReference>
<evidence type="ECO:0000256" key="4">
    <source>
        <dbReference type="SAM" id="Phobius"/>
    </source>
</evidence>
<dbReference type="Pfam" id="PF07690">
    <property type="entry name" value="MFS_1"/>
    <property type="match status" value="1"/>
</dbReference>
<organism evidence="5 6">
    <name type="scientific">Phocaeicola coprocola</name>
    <dbReference type="NCBI Taxonomy" id="310298"/>
    <lineage>
        <taxon>Bacteria</taxon>
        <taxon>Pseudomonadati</taxon>
        <taxon>Bacteroidota</taxon>
        <taxon>Bacteroidia</taxon>
        <taxon>Bacteroidales</taxon>
        <taxon>Bacteroidaceae</taxon>
        <taxon>Phocaeicola</taxon>
    </lineage>
</organism>
<dbReference type="AlphaFoldDB" id="A0A412GT50"/>